<protein>
    <submittedName>
        <fullName evidence="2">CoA transferase</fullName>
    </submittedName>
</protein>
<dbReference type="SUPFAM" id="SSF89796">
    <property type="entry name" value="CoA-transferase family III (CaiB/BaiF)"/>
    <property type="match status" value="2"/>
</dbReference>
<dbReference type="PANTHER" id="PTHR48228:SF4">
    <property type="entry name" value="BLR3030 PROTEIN"/>
    <property type="match status" value="1"/>
</dbReference>
<dbReference type="EMBL" id="CP071868">
    <property type="protein sequence ID" value="QTE27892.1"/>
    <property type="molecule type" value="Genomic_DNA"/>
</dbReference>
<dbReference type="Gene3D" id="3.40.50.10540">
    <property type="entry name" value="Crotonobetainyl-coa:carnitine coa-transferase, domain 1"/>
    <property type="match status" value="1"/>
</dbReference>
<keyword evidence="3" id="KW-1185">Reference proteome</keyword>
<evidence type="ECO:0000313" key="3">
    <source>
        <dbReference type="Proteomes" id="UP000663937"/>
    </source>
</evidence>
<gene>
    <name evidence="2" type="ORF">J4E96_10735</name>
</gene>
<sequence>MPRHAGAGATGGDVLATAWQALGGDPALLAGLTVRGDVGLASPFAVESLALGAVGAQVLAAAELAAQEHAGGARGADAQQHAVGHVELDARHVGIAFRSERFLEVDAVASGPGFAPLSRFIPTADGSVRLHANYPQHRAAIARALGPDPLAAAARLTGPEVEDRVVAAGGVAAVVRTAQEWRQHPQGQALEALPLVQLERVAAGPRAPTRPVPSIRGLRVLDLTRVLAGPIGTRTLASYGADVLRVDNPRSPEDPATLLETGPGKRHVELDLAAGADRDRFDELLDHADVLVQGYRPGALAALGLHPDRLAQRWPDLVVVTLSAWGTSGPWSGRRGFDSVVQAATGIADGARDAAGAPGVLPAQALDHGAGHLIAALVLRALTRRRREGGTWHGELSLAGLASWLTAAPRPAGPPSAPVEPVDAAPYLVRLPSAAGVLTLVRPPGSPTWPAGPVHLAPAEARWRDRGPTPPAGRGGQKVP</sequence>
<evidence type="ECO:0000313" key="2">
    <source>
        <dbReference type="EMBL" id="QTE27892.1"/>
    </source>
</evidence>
<evidence type="ECO:0000256" key="1">
    <source>
        <dbReference type="SAM" id="MobiDB-lite"/>
    </source>
</evidence>
<dbReference type="InterPro" id="IPR003673">
    <property type="entry name" value="CoA-Trfase_fam_III"/>
</dbReference>
<dbReference type="RefSeq" id="WP_227422112.1">
    <property type="nucleotide sequence ID" value="NZ_CP071868.1"/>
</dbReference>
<dbReference type="InterPro" id="IPR050509">
    <property type="entry name" value="CoA-transferase_III"/>
</dbReference>
<reference evidence="2" key="1">
    <citation type="submission" date="2021-03" db="EMBL/GenBank/DDBJ databases">
        <title>Pengzhenrongella sicca gen. nov., sp. nov., a new member of suborder Micrococcineae isolated from High-Arctic tundra soil.</title>
        <authorList>
            <person name="Peng F."/>
        </authorList>
    </citation>
    <scope>NUCLEOTIDE SEQUENCE</scope>
    <source>
        <strain evidence="2">LRZ-2</strain>
    </source>
</reference>
<organism evidence="2 3">
    <name type="scientific">Pengzhenrongella sicca</name>
    <dbReference type="NCBI Taxonomy" id="2819238"/>
    <lineage>
        <taxon>Bacteria</taxon>
        <taxon>Bacillati</taxon>
        <taxon>Actinomycetota</taxon>
        <taxon>Actinomycetes</taxon>
        <taxon>Micrococcales</taxon>
        <taxon>Pengzhenrongella</taxon>
    </lineage>
</organism>
<dbReference type="Proteomes" id="UP000663937">
    <property type="component" value="Chromosome"/>
</dbReference>
<dbReference type="PANTHER" id="PTHR48228">
    <property type="entry name" value="SUCCINYL-COA--D-CITRAMALATE COA-TRANSFERASE"/>
    <property type="match status" value="1"/>
</dbReference>
<dbReference type="KEGG" id="psic:J4E96_10735"/>
<proteinExistence type="predicted"/>
<dbReference type="GO" id="GO:0016740">
    <property type="term" value="F:transferase activity"/>
    <property type="evidence" value="ECO:0007669"/>
    <property type="project" value="UniProtKB-KW"/>
</dbReference>
<dbReference type="InterPro" id="IPR023606">
    <property type="entry name" value="CoA-Trfase_III_dom_1_sf"/>
</dbReference>
<keyword evidence="2" id="KW-0808">Transferase</keyword>
<accession>A0A8A4Z7R8</accession>
<feature type="region of interest" description="Disordered" evidence="1">
    <location>
        <begin position="444"/>
        <end position="480"/>
    </location>
</feature>
<dbReference type="Pfam" id="PF02515">
    <property type="entry name" value="CoA_transf_3"/>
    <property type="match status" value="1"/>
</dbReference>
<dbReference type="AlphaFoldDB" id="A0A8A4Z7R8"/>
<name>A0A8A4Z7R8_9MICO</name>